<accession>A0A1I4HDE8</accession>
<dbReference type="InterPro" id="IPR049725">
    <property type="entry name" value="STM3845-like"/>
</dbReference>
<proteinExistence type="predicted"/>
<dbReference type="AlphaFoldDB" id="A0A1I4HDE8"/>
<sequence>MQNVTVVYGEEIESEFSYSRKGMDLQTLEARFAHDVDFTLLILESAGSIAELGTFTQLPHLQDRLVVLVPNNFFRAESYIARGPLSLLSKRNPQNVIYFNSSHQSEMIDRVLYPLTFYKYAHHVLGGEYINNTRISRMRRRRIIPYSDYISDVRNSFHKAITLIGILVGDHPSYSELLVLTGLGPSQLNASLRDLFLEEKIAKIPAAKYHSINGFDDPILKPFSTTAISLARAKLLATT</sequence>
<name>A0A1I4HDE8_9RHOB</name>
<evidence type="ECO:0000313" key="2">
    <source>
        <dbReference type="Proteomes" id="UP000199550"/>
    </source>
</evidence>
<dbReference type="Proteomes" id="UP000199550">
    <property type="component" value="Unassembled WGS sequence"/>
</dbReference>
<protein>
    <submittedName>
        <fullName evidence="1">Uncharacterized protein</fullName>
    </submittedName>
</protein>
<reference evidence="1 2" key="1">
    <citation type="submission" date="2016-10" db="EMBL/GenBank/DDBJ databases">
        <authorList>
            <person name="de Groot N.N."/>
        </authorList>
    </citation>
    <scope>NUCLEOTIDE SEQUENCE [LARGE SCALE GENOMIC DNA]</scope>
    <source>
        <strain evidence="1 2">DSM 16199</strain>
    </source>
</reference>
<evidence type="ECO:0000313" key="1">
    <source>
        <dbReference type="EMBL" id="SFL39531.1"/>
    </source>
</evidence>
<dbReference type="NCBIfam" id="NF038232">
    <property type="entry name" value="STM3845_fam"/>
    <property type="match status" value="1"/>
</dbReference>
<keyword evidence="2" id="KW-1185">Reference proteome</keyword>
<dbReference type="EMBL" id="FOTF01000017">
    <property type="protein sequence ID" value="SFL39531.1"/>
    <property type="molecule type" value="Genomic_DNA"/>
</dbReference>
<organism evidence="1 2">
    <name type="scientific">Loktanella salsilacus</name>
    <dbReference type="NCBI Taxonomy" id="195913"/>
    <lineage>
        <taxon>Bacteria</taxon>
        <taxon>Pseudomonadati</taxon>
        <taxon>Pseudomonadota</taxon>
        <taxon>Alphaproteobacteria</taxon>
        <taxon>Rhodobacterales</taxon>
        <taxon>Roseobacteraceae</taxon>
        <taxon>Loktanella</taxon>
    </lineage>
</organism>
<gene>
    <name evidence="1" type="ORF">SAMN04488004_1174</name>
</gene>